<dbReference type="Proteomes" id="UP000001402">
    <property type="component" value="Chromosome"/>
</dbReference>
<protein>
    <submittedName>
        <fullName evidence="1">Putative exported peptidase</fullName>
    </submittedName>
</protein>
<sequence precursor="true">MAAVRPLEGAAAVALLSAAAQRSAAEAVRVAAVLRSQEAGHAAAVRCSEGEVSVAVIWPDARSPAVPLSVRGSVVATGKVAAGIGTVVADTGTAVAGMAGPGGAADTGPASESA</sequence>
<evidence type="ECO:0000313" key="1">
    <source>
        <dbReference type="EMBL" id="ADU44668.1"/>
    </source>
</evidence>
<dbReference type="EMBL" id="CP002418">
    <property type="protein sequence ID" value="ADU44668.1"/>
    <property type="molecule type" value="Genomic_DNA"/>
</dbReference>
<gene>
    <name evidence="1" type="ordered locus">Rpdx1_3087</name>
</gene>
<dbReference type="HOGENOM" id="CLU_2119228_0_0_5"/>
<proteinExistence type="predicted"/>
<name>E6VMR6_RHOPX</name>
<evidence type="ECO:0000313" key="2">
    <source>
        <dbReference type="Proteomes" id="UP000001402"/>
    </source>
</evidence>
<reference evidence="1" key="1">
    <citation type="submission" date="2010-12" db="EMBL/GenBank/DDBJ databases">
        <title>Complete sequence of Rhodopseudomonas palustris DX-1.</title>
        <authorList>
            <consortium name="US DOE Joint Genome Institute"/>
            <person name="Lucas S."/>
            <person name="Copeland A."/>
            <person name="Lapidus A."/>
            <person name="Cheng J.-F."/>
            <person name="Goodwin L."/>
            <person name="Pitluck S."/>
            <person name="Misra M."/>
            <person name="Chertkov O."/>
            <person name="Detter J.C."/>
            <person name="Han C."/>
            <person name="Tapia R."/>
            <person name="Land M."/>
            <person name="Hauser L."/>
            <person name="Kyrpides N."/>
            <person name="Ivanova N."/>
            <person name="Ovchinnikova G."/>
            <person name="Logan B."/>
            <person name="Oda Y."/>
            <person name="Harwood C."/>
            <person name="Woyke T."/>
        </authorList>
    </citation>
    <scope>NUCLEOTIDE SEQUENCE [LARGE SCALE GENOMIC DNA]</scope>
    <source>
        <strain evidence="1">DX-1</strain>
    </source>
</reference>
<dbReference type="KEGG" id="rpx:Rpdx1_3087"/>
<accession>E6VMR6</accession>
<organism evidence="1 2">
    <name type="scientific">Rhodopseudomonas palustris (strain DX-1)</name>
    <dbReference type="NCBI Taxonomy" id="652103"/>
    <lineage>
        <taxon>Bacteria</taxon>
        <taxon>Pseudomonadati</taxon>
        <taxon>Pseudomonadota</taxon>
        <taxon>Alphaproteobacteria</taxon>
        <taxon>Hyphomicrobiales</taxon>
        <taxon>Nitrobacteraceae</taxon>
        <taxon>Rhodopseudomonas</taxon>
    </lineage>
</organism>
<dbReference type="AlphaFoldDB" id="E6VMR6"/>